<dbReference type="GO" id="GO:0005737">
    <property type="term" value="C:cytoplasm"/>
    <property type="evidence" value="ECO:0007669"/>
    <property type="project" value="TreeGrafter"/>
</dbReference>
<dbReference type="GO" id="GO:0006044">
    <property type="term" value="P:N-acetylglucosamine metabolic process"/>
    <property type="evidence" value="ECO:0007669"/>
    <property type="project" value="TreeGrafter"/>
</dbReference>
<evidence type="ECO:0000313" key="3">
    <source>
        <dbReference type="Proteomes" id="UP001148786"/>
    </source>
</evidence>
<dbReference type="Proteomes" id="UP001148786">
    <property type="component" value="Unassembled WGS sequence"/>
</dbReference>
<dbReference type="PANTHER" id="PTHR35020">
    <property type="entry name" value="N-ACETYLGLUCOSAMINE-INDUCED PROTEIN 1"/>
    <property type="match status" value="1"/>
</dbReference>
<evidence type="ECO:0000256" key="1">
    <source>
        <dbReference type="SAM" id="MobiDB-lite"/>
    </source>
</evidence>
<name>A0A9W8K5X7_9AGAR</name>
<reference evidence="2" key="1">
    <citation type="submission" date="2022-07" db="EMBL/GenBank/DDBJ databases">
        <title>Genome Sequence of Agrocybe chaxingu.</title>
        <authorList>
            <person name="Buettner E."/>
        </authorList>
    </citation>
    <scope>NUCLEOTIDE SEQUENCE</scope>
    <source>
        <strain evidence="2">MP-N11</strain>
    </source>
</reference>
<accession>A0A9W8K5X7</accession>
<dbReference type="EMBL" id="JANKHO010000195">
    <property type="protein sequence ID" value="KAJ3513495.1"/>
    <property type="molecule type" value="Genomic_DNA"/>
</dbReference>
<dbReference type="InterPro" id="IPR022036">
    <property type="entry name" value="DUF3605"/>
</dbReference>
<sequence length="274" mass="31033">MNGSAEGRLLNEETVPLRNGPPTREELLVHYPPKFTWNQLKTFVNSGDLGLLKRDRKLQKRYDEWVVGIVAEYGSVVKYLMNHRLLWGQPDTLSLLTSELKDNRFVEAPNSDGANGSTDTGAPAYFCWETPSKYLSIIQNDWPYSVPSNIEHTLIWTKVPIYHPDLVAPSIKARIDQDGLWGFTGSGSPPPSPSTLPDCLPALTEWGITLEKMVKSRTPTPEEALLIKQAGTEVHRFVKNRWLESEWETAWFVNPPRLQSVPGLAHIHIFARHK</sequence>
<gene>
    <name evidence="2" type="ORF">NLJ89_g2917</name>
</gene>
<keyword evidence="3" id="KW-1185">Reference proteome</keyword>
<dbReference type="PANTHER" id="PTHR35020:SF2">
    <property type="entry name" value="N-ACETYLGLUCOSAMINE-INDUCED PROTEIN 1"/>
    <property type="match status" value="1"/>
</dbReference>
<proteinExistence type="predicted"/>
<dbReference type="AlphaFoldDB" id="A0A9W8K5X7"/>
<protein>
    <submittedName>
        <fullName evidence="2">Uncharacterized protein</fullName>
    </submittedName>
</protein>
<organism evidence="2 3">
    <name type="scientific">Agrocybe chaxingu</name>
    <dbReference type="NCBI Taxonomy" id="84603"/>
    <lineage>
        <taxon>Eukaryota</taxon>
        <taxon>Fungi</taxon>
        <taxon>Dikarya</taxon>
        <taxon>Basidiomycota</taxon>
        <taxon>Agaricomycotina</taxon>
        <taxon>Agaricomycetes</taxon>
        <taxon>Agaricomycetidae</taxon>
        <taxon>Agaricales</taxon>
        <taxon>Agaricineae</taxon>
        <taxon>Strophariaceae</taxon>
        <taxon>Agrocybe</taxon>
    </lineage>
</organism>
<evidence type="ECO:0000313" key="2">
    <source>
        <dbReference type="EMBL" id="KAJ3513495.1"/>
    </source>
</evidence>
<dbReference type="Pfam" id="PF12239">
    <property type="entry name" value="DUF3605"/>
    <property type="match status" value="2"/>
</dbReference>
<feature type="region of interest" description="Disordered" evidence="1">
    <location>
        <begin position="1"/>
        <end position="21"/>
    </location>
</feature>
<dbReference type="OrthoDB" id="498286at2759"/>
<comment type="caution">
    <text evidence="2">The sequence shown here is derived from an EMBL/GenBank/DDBJ whole genome shotgun (WGS) entry which is preliminary data.</text>
</comment>